<dbReference type="RefSeq" id="WP_089897737.1">
    <property type="nucleotide sequence ID" value="NZ_FOJG01000002.1"/>
</dbReference>
<dbReference type="EMBL" id="FOJG01000002">
    <property type="protein sequence ID" value="SEW51365.1"/>
    <property type="molecule type" value="Genomic_DNA"/>
</dbReference>
<dbReference type="Gene3D" id="2.30.30.40">
    <property type="entry name" value="SH3 Domains"/>
    <property type="match status" value="1"/>
</dbReference>
<feature type="region of interest" description="Disordered" evidence="1">
    <location>
        <begin position="1"/>
        <end position="31"/>
    </location>
</feature>
<evidence type="ECO:0000259" key="2">
    <source>
        <dbReference type="SMART" id="SM00287"/>
    </source>
</evidence>
<organism evidence="3 4">
    <name type="scientific">Chitinophaga arvensicola</name>
    <dbReference type="NCBI Taxonomy" id="29529"/>
    <lineage>
        <taxon>Bacteria</taxon>
        <taxon>Pseudomonadati</taxon>
        <taxon>Bacteroidota</taxon>
        <taxon>Chitinophagia</taxon>
        <taxon>Chitinophagales</taxon>
        <taxon>Chitinophagaceae</taxon>
        <taxon>Chitinophaga</taxon>
    </lineage>
</organism>
<feature type="domain" description="SH3b" evidence="2">
    <location>
        <begin position="884"/>
        <end position="946"/>
    </location>
</feature>
<dbReference type="SMART" id="SM00287">
    <property type="entry name" value="SH3b"/>
    <property type="match status" value="1"/>
</dbReference>
<dbReference type="STRING" id="29529.SAMN04488122_4216"/>
<gene>
    <name evidence="3" type="ORF">SAMN04488122_4216</name>
</gene>
<dbReference type="InterPro" id="IPR003646">
    <property type="entry name" value="SH3-like_bac-type"/>
</dbReference>
<evidence type="ECO:0000313" key="4">
    <source>
        <dbReference type="Proteomes" id="UP000199310"/>
    </source>
</evidence>
<evidence type="ECO:0000313" key="3">
    <source>
        <dbReference type="EMBL" id="SEW51365.1"/>
    </source>
</evidence>
<protein>
    <submittedName>
        <fullName evidence="3">SH3 domain-containing protein</fullName>
    </submittedName>
</protein>
<proteinExistence type="predicted"/>
<keyword evidence="4" id="KW-1185">Reference proteome</keyword>
<name>A0A1I0S8W8_9BACT</name>
<evidence type="ECO:0000256" key="1">
    <source>
        <dbReference type="SAM" id="MobiDB-lite"/>
    </source>
</evidence>
<sequence>MARPNAQIQPAGLKATAPQQREGPFFGTSPVKESFFQPVIQRQAEGDTGTQEVAPDVEQQLAQSKGGGSPLPARQQQDMGRAFGRDFSAVRIHEDAGAARLSGQLQAKAFTHGNDIFFGANEYSGDKEGKHLLAHELTHVVQQRPASVIARAPLAPFVNSPVDRSDKTTLLGDGTAANEGMSLEEFSNYTLRQSDWFIDPSLKKPADRNALWSLLNRLRSDDYLIPGAGDVKIKDLVALKPPQWQALSAFGRGCQQVDTVKIQDSTPPLAKRIELGVALQQLEALMGGHVLNNSVSEQQLIDLVASWKVLWKKLKDYWKDFQPHLQQLYTPGAGARGAEFQKIIDMLTVTSSDAFSELKGKVRNLHRFSIPALNKLKANFKNRSRKAPLHLILHTGDDAGAFQDSAGLFEDLILNSPNLVLMLEGQASLKTITNKLPQLAKTYGQKDATGKYRIEQVIIAGHGSPYSQELAGTPSMKNGIVNYNTESLDVSNAASKARTQALLDVLIRQLPNNPAKARIIFAGCLVGAHEIPAGTPAAGVAPYMAANPNLSEFTAQRIAAQKKGVAIEAARASVGLSATKLRDPVTNDMHIIYPFDPKALGDALTYIAEGMEAEGVMRAAVEIAAKDPKNATAQLNNRLAFVPATPGWWNDCTVGMVKVALDGVGVGNVSLARLQELAEVARFPFLAGFGLEYGITADHFVQQVNPLVSAPLIYKKMLTETVLKAPTELSEQIGRLIMEQGWMVLNPGREAAFLTYIESLPAGRVRDVMEVLDPFTLGKLDASLFAAAAPRSIGRLRLAIAWLERDSSNALVKAFLESEIINTAAGPTLSPALTAQLGSRKPAEILGLLERRAPRSMVPGDNRPAANTQLPGEVENTLLIKASNRKARVTAATTLNVRNGPDTKHKVIGVVKPGEKIQVAGIVDTWAAIDFYGKLGFVIKRGISPY</sequence>
<dbReference type="OrthoDB" id="9153660at2"/>
<reference evidence="4" key="1">
    <citation type="submission" date="2016-10" db="EMBL/GenBank/DDBJ databases">
        <authorList>
            <person name="Varghese N."/>
            <person name="Submissions S."/>
        </authorList>
    </citation>
    <scope>NUCLEOTIDE SEQUENCE [LARGE SCALE GENOMIC DNA]</scope>
    <source>
        <strain evidence="4">DSM 3695</strain>
    </source>
</reference>
<dbReference type="Pfam" id="PF08239">
    <property type="entry name" value="SH3_3"/>
    <property type="match status" value="1"/>
</dbReference>
<dbReference type="Pfam" id="PF13699">
    <property type="entry name" value="eCIS_core"/>
    <property type="match status" value="1"/>
</dbReference>
<dbReference type="Proteomes" id="UP000199310">
    <property type="component" value="Unassembled WGS sequence"/>
</dbReference>
<dbReference type="InterPro" id="IPR025295">
    <property type="entry name" value="eCIS_core_dom"/>
</dbReference>
<dbReference type="AlphaFoldDB" id="A0A1I0S8W8"/>
<accession>A0A1I0S8W8</accession>